<dbReference type="EMBL" id="JAVXUP010000997">
    <property type="protein sequence ID" value="KAK3017520.1"/>
    <property type="molecule type" value="Genomic_DNA"/>
</dbReference>
<keyword evidence="1" id="KW-0812">Transmembrane</keyword>
<reference evidence="2" key="1">
    <citation type="submission" date="2022-12" db="EMBL/GenBank/DDBJ databases">
        <title>Draft genome assemblies for two species of Escallonia (Escalloniales).</title>
        <authorList>
            <person name="Chanderbali A."/>
            <person name="Dervinis C."/>
            <person name="Anghel I."/>
            <person name="Soltis D."/>
            <person name="Soltis P."/>
            <person name="Zapata F."/>
        </authorList>
    </citation>
    <scope>NUCLEOTIDE SEQUENCE</scope>
    <source>
        <strain evidence="2">UCBG64.0493</strain>
        <tissue evidence="2">Leaf</tissue>
    </source>
</reference>
<gene>
    <name evidence="2" type="ORF">RJ639_007457</name>
</gene>
<evidence type="ECO:0000256" key="1">
    <source>
        <dbReference type="SAM" id="Phobius"/>
    </source>
</evidence>
<accession>A0AA89AW56</accession>
<evidence type="ECO:0000313" key="3">
    <source>
        <dbReference type="Proteomes" id="UP001188597"/>
    </source>
</evidence>
<dbReference type="AlphaFoldDB" id="A0AA89AW56"/>
<evidence type="ECO:0000313" key="2">
    <source>
        <dbReference type="EMBL" id="KAK3017520.1"/>
    </source>
</evidence>
<dbReference type="Proteomes" id="UP001188597">
    <property type="component" value="Unassembled WGS sequence"/>
</dbReference>
<name>A0AA89AW56_9ASTE</name>
<sequence>MHGYNESMHGYFPNNPAYSTIIDDQVADFFNEENVHACSIIIEKESTRGEEPNGDLELGSKAIRIASLAIAIPMPIFAVIFGSTVMMIAIAIATRREAACSAPIVMGTLVVVD</sequence>
<protein>
    <submittedName>
        <fullName evidence="2">Uncharacterized protein</fullName>
    </submittedName>
</protein>
<feature type="transmembrane region" description="Helical" evidence="1">
    <location>
        <begin position="68"/>
        <end position="93"/>
    </location>
</feature>
<keyword evidence="1" id="KW-0472">Membrane</keyword>
<keyword evidence="1" id="KW-1133">Transmembrane helix</keyword>
<keyword evidence="3" id="KW-1185">Reference proteome</keyword>
<organism evidence="2 3">
    <name type="scientific">Escallonia herrerae</name>
    <dbReference type="NCBI Taxonomy" id="1293975"/>
    <lineage>
        <taxon>Eukaryota</taxon>
        <taxon>Viridiplantae</taxon>
        <taxon>Streptophyta</taxon>
        <taxon>Embryophyta</taxon>
        <taxon>Tracheophyta</taxon>
        <taxon>Spermatophyta</taxon>
        <taxon>Magnoliopsida</taxon>
        <taxon>eudicotyledons</taxon>
        <taxon>Gunneridae</taxon>
        <taxon>Pentapetalae</taxon>
        <taxon>asterids</taxon>
        <taxon>campanulids</taxon>
        <taxon>Escalloniales</taxon>
        <taxon>Escalloniaceae</taxon>
        <taxon>Escallonia</taxon>
    </lineage>
</organism>
<comment type="caution">
    <text evidence="2">The sequence shown here is derived from an EMBL/GenBank/DDBJ whole genome shotgun (WGS) entry which is preliminary data.</text>
</comment>
<proteinExistence type="predicted"/>